<comment type="caution">
    <text evidence="4">The sequence shown here is derived from an EMBL/GenBank/DDBJ whole genome shotgun (WGS) entry which is preliminary data.</text>
</comment>
<dbReference type="Pfam" id="PF20434">
    <property type="entry name" value="BD-FAE"/>
    <property type="match status" value="1"/>
</dbReference>
<evidence type="ECO:0000313" key="6">
    <source>
        <dbReference type="Proteomes" id="UP000663845"/>
    </source>
</evidence>
<sequence length="403" mass="44994">MNRVYVGGAFFILLISLVAYYISFRLVILAILSLLSLLTIYPAPTSALWLVSVIASEYSIFFAGLTLITLLSGFFSTCCVIFGTVIGLITLFLFLTPIIRAHFIAQQLPSNLKQAFNHINKNTVLNNKLSTTEPFTIGKLFRSGPKIPYQTFTYVTYDDITLKLDYYPSAITGKRPCVLVIHGGSWISGSRKQLPELNSHLARIGYHVVAINYRLAPKWKCPAPIEDTHAALNYLRDHADELNIDIDNFILLGRSAGGQIALLSAYTLEKLGIKGAINFYGPVDMIWGYKNPTNPLVLDSHETLVRYVGGTYEDIPEKYKASSPIEFVKKSTVPTLSFHGATDPLVFDEHARRLAAKLKENEVPNYFLLLPWATHGFDYNLNGPGGQLSTYAIEYFLHVVTQK</sequence>
<keyword evidence="2" id="KW-0812">Transmembrane</keyword>
<keyword evidence="1" id="KW-0378">Hydrolase</keyword>
<feature type="transmembrane region" description="Helical" evidence="2">
    <location>
        <begin position="6"/>
        <end position="35"/>
    </location>
</feature>
<evidence type="ECO:0000259" key="3">
    <source>
        <dbReference type="Pfam" id="PF20434"/>
    </source>
</evidence>
<evidence type="ECO:0000313" key="4">
    <source>
        <dbReference type="EMBL" id="CAF1226505.1"/>
    </source>
</evidence>
<dbReference type="EMBL" id="CAJNOG010000409">
    <property type="protein sequence ID" value="CAF1226505.1"/>
    <property type="molecule type" value="Genomic_DNA"/>
</dbReference>
<evidence type="ECO:0000256" key="1">
    <source>
        <dbReference type="ARBA" id="ARBA00022801"/>
    </source>
</evidence>
<reference evidence="4" key="1">
    <citation type="submission" date="2021-02" db="EMBL/GenBank/DDBJ databases">
        <authorList>
            <person name="Nowell W R."/>
        </authorList>
    </citation>
    <scope>NUCLEOTIDE SEQUENCE</scope>
</reference>
<evidence type="ECO:0000256" key="2">
    <source>
        <dbReference type="SAM" id="Phobius"/>
    </source>
</evidence>
<dbReference type="Proteomes" id="UP000663845">
    <property type="component" value="Unassembled WGS sequence"/>
</dbReference>
<dbReference type="GO" id="GO:0016787">
    <property type="term" value="F:hydrolase activity"/>
    <property type="evidence" value="ECO:0007669"/>
    <property type="project" value="UniProtKB-KW"/>
</dbReference>
<proteinExistence type="predicted"/>
<dbReference type="AlphaFoldDB" id="A0A814YA53"/>
<dbReference type="EMBL" id="CAJOAZ010001084">
    <property type="protein sequence ID" value="CAF3761855.1"/>
    <property type="molecule type" value="Genomic_DNA"/>
</dbReference>
<feature type="domain" description="BD-FAE-like" evidence="3">
    <location>
        <begin position="166"/>
        <end position="358"/>
    </location>
</feature>
<evidence type="ECO:0000313" key="5">
    <source>
        <dbReference type="EMBL" id="CAF3761855.1"/>
    </source>
</evidence>
<dbReference type="Proteomes" id="UP000663844">
    <property type="component" value="Unassembled WGS sequence"/>
</dbReference>
<feature type="transmembrane region" description="Helical" evidence="2">
    <location>
        <begin position="47"/>
        <end position="68"/>
    </location>
</feature>
<feature type="transmembrane region" description="Helical" evidence="2">
    <location>
        <begin position="74"/>
        <end position="95"/>
    </location>
</feature>
<name>A0A814YA53_9BILA</name>
<dbReference type="SUPFAM" id="SSF53474">
    <property type="entry name" value="alpha/beta-Hydrolases"/>
    <property type="match status" value="1"/>
</dbReference>
<keyword evidence="2" id="KW-0472">Membrane</keyword>
<gene>
    <name evidence="4" type="ORF">JYZ213_LOCUS28298</name>
    <name evidence="5" type="ORF">OXD698_LOCUS16066</name>
</gene>
<organism evidence="4 6">
    <name type="scientific">Adineta steineri</name>
    <dbReference type="NCBI Taxonomy" id="433720"/>
    <lineage>
        <taxon>Eukaryota</taxon>
        <taxon>Metazoa</taxon>
        <taxon>Spiralia</taxon>
        <taxon>Gnathifera</taxon>
        <taxon>Rotifera</taxon>
        <taxon>Eurotatoria</taxon>
        <taxon>Bdelloidea</taxon>
        <taxon>Adinetida</taxon>
        <taxon>Adinetidae</taxon>
        <taxon>Adineta</taxon>
    </lineage>
</organism>
<dbReference type="InterPro" id="IPR050300">
    <property type="entry name" value="GDXG_lipolytic_enzyme"/>
</dbReference>
<protein>
    <recommendedName>
        <fullName evidence="3">BD-FAE-like domain-containing protein</fullName>
    </recommendedName>
</protein>
<accession>A0A814YA53</accession>
<dbReference type="InterPro" id="IPR049492">
    <property type="entry name" value="BD-FAE-like_dom"/>
</dbReference>
<dbReference type="PANTHER" id="PTHR48081">
    <property type="entry name" value="AB HYDROLASE SUPERFAMILY PROTEIN C4A8.06C"/>
    <property type="match status" value="1"/>
</dbReference>
<keyword evidence="2" id="KW-1133">Transmembrane helix</keyword>
<dbReference type="InterPro" id="IPR029058">
    <property type="entry name" value="AB_hydrolase_fold"/>
</dbReference>
<dbReference type="Gene3D" id="3.40.50.1820">
    <property type="entry name" value="alpha/beta hydrolase"/>
    <property type="match status" value="1"/>
</dbReference>